<gene>
    <name evidence="1" type="ORF">J3D65DRAFT_602767</name>
</gene>
<comment type="caution">
    <text evidence="1">The sequence shown here is derived from an EMBL/GenBank/DDBJ whole genome shotgun (WGS) entry which is preliminary data.</text>
</comment>
<name>A0ABR1LUF6_9PEZI</name>
<dbReference type="Proteomes" id="UP001360953">
    <property type="component" value="Unassembled WGS sequence"/>
</dbReference>
<dbReference type="EMBL" id="JBBPEH010000005">
    <property type="protein sequence ID" value="KAK7538796.1"/>
    <property type="molecule type" value="Genomic_DNA"/>
</dbReference>
<evidence type="ECO:0000313" key="1">
    <source>
        <dbReference type="EMBL" id="KAK7538796.1"/>
    </source>
</evidence>
<sequence>MAFSSNCFSLAAGCWLLMQLDKERAYSRRPEVRGLSSRRVVVMVVRGMVGGVLVWDCGRRHCGTWDVRLTSLGPRSTARLFALVVFAAVSLSADVCRARNGSMAWSSWVPTR</sequence>
<keyword evidence="2" id="KW-1185">Reference proteome</keyword>
<organism evidence="1 2">
    <name type="scientific">Phyllosticta citribraziliensis</name>
    <dbReference type="NCBI Taxonomy" id="989973"/>
    <lineage>
        <taxon>Eukaryota</taxon>
        <taxon>Fungi</taxon>
        <taxon>Dikarya</taxon>
        <taxon>Ascomycota</taxon>
        <taxon>Pezizomycotina</taxon>
        <taxon>Dothideomycetes</taxon>
        <taxon>Dothideomycetes incertae sedis</taxon>
        <taxon>Botryosphaeriales</taxon>
        <taxon>Phyllostictaceae</taxon>
        <taxon>Phyllosticta</taxon>
    </lineage>
</organism>
<dbReference type="GeneID" id="92031056"/>
<reference evidence="1 2" key="1">
    <citation type="submission" date="2024-04" db="EMBL/GenBank/DDBJ databases">
        <title>Phyllosticta paracitricarpa is synonymous to the EU quarantine fungus P. citricarpa based on phylogenomic analyses.</title>
        <authorList>
            <consortium name="Lawrence Berkeley National Laboratory"/>
            <person name="Van ingen-buijs V.A."/>
            <person name="Van westerhoven A.C."/>
            <person name="Haridas S."/>
            <person name="Skiadas P."/>
            <person name="Martin F."/>
            <person name="Groenewald J.Z."/>
            <person name="Crous P.W."/>
            <person name="Seidl M.F."/>
        </authorList>
    </citation>
    <scope>NUCLEOTIDE SEQUENCE [LARGE SCALE GENOMIC DNA]</scope>
    <source>
        <strain evidence="1 2">CPC 17464</strain>
    </source>
</reference>
<evidence type="ECO:0000313" key="2">
    <source>
        <dbReference type="Proteomes" id="UP001360953"/>
    </source>
</evidence>
<accession>A0ABR1LUF6</accession>
<dbReference type="RefSeq" id="XP_066656483.1">
    <property type="nucleotide sequence ID" value="XM_066798150.1"/>
</dbReference>
<proteinExistence type="predicted"/>
<protein>
    <submittedName>
        <fullName evidence="1">Uncharacterized protein</fullName>
    </submittedName>
</protein>